<evidence type="ECO:0000313" key="8">
    <source>
        <dbReference type="Proteomes" id="UP001243330"/>
    </source>
</evidence>
<dbReference type="GO" id="GO:0016491">
    <property type="term" value="F:oxidoreductase activity"/>
    <property type="evidence" value="ECO:0007669"/>
    <property type="project" value="UniProtKB-KW"/>
</dbReference>
<dbReference type="Gene3D" id="2.60.120.330">
    <property type="entry name" value="B-lactam Antibiotic, Isopenicillin N Synthase, Chain"/>
    <property type="match status" value="1"/>
</dbReference>
<keyword evidence="4 5" id="KW-0408">Iron</keyword>
<gene>
    <name evidence="7" type="ORF">CCHR01_06775</name>
</gene>
<evidence type="ECO:0000259" key="6">
    <source>
        <dbReference type="PROSITE" id="PS51471"/>
    </source>
</evidence>
<dbReference type="InterPro" id="IPR027443">
    <property type="entry name" value="IPNS-like_sf"/>
</dbReference>
<proteinExistence type="inferred from homology"/>
<evidence type="ECO:0000256" key="3">
    <source>
        <dbReference type="ARBA" id="ARBA00023002"/>
    </source>
</evidence>
<dbReference type="PANTHER" id="PTHR10209:SF881">
    <property type="entry name" value="FI07970P-RELATED"/>
    <property type="match status" value="1"/>
</dbReference>
<evidence type="ECO:0000256" key="2">
    <source>
        <dbReference type="ARBA" id="ARBA00022723"/>
    </source>
</evidence>
<accession>A0AAD9ALY4</accession>
<dbReference type="EMBL" id="JAQOWY010000115">
    <property type="protein sequence ID" value="KAK1850616.1"/>
    <property type="molecule type" value="Genomic_DNA"/>
</dbReference>
<keyword evidence="2 5" id="KW-0479">Metal-binding</keyword>
<dbReference type="GO" id="GO:0044283">
    <property type="term" value="P:small molecule biosynthetic process"/>
    <property type="evidence" value="ECO:0007669"/>
    <property type="project" value="UniProtKB-ARBA"/>
</dbReference>
<dbReference type="PANTHER" id="PTHR10209">
    <property type="entry name" value="OXIDOREDUCTASE, 2OG-FE II OXYGENASE FAMILY PROTEIN"/>
    <property type="match status" value="1"/>
</dbReference>
<protein>
    <submittedName>
        <fullName evidence="7">2og-fe oxygenase superfamily protein</fullName>
    </submittedName>
</protein>
<comment type="caution">
    <text evidence="7">The sequence shown here is derived from an EMBL/GenBank/DDBJ whole genome shotgun (WGS) entry which is preliminary data.</text>
</comment>
<dbReference type="InterPro" id="IPR026992">
    <property type="entry name" value="DIOX_N"/>
</dbReference>
<feature type="domain" description="Fe2OG dioxygenase" evidence="6">
    <location>
        <begin position="215"/>
        <end position="322"/>
    </location>
</feature>
<dbReference type="Pfam" id="PF14226">
    <property type="entry name" value="DIOX_N"/>
    <property type="match status" value="1"/>
</dbReference>
<evidence type="ECO:0000256" key="1">
    <source>
        <dbReference type="ARBA" id="ARBA00008056"/>
    </source>
</evidence>
<keyword evidence="3 5" id="KW-0560">Oxidoreductase</keyword>
<dbReference type="SUPFAM" id="SSF51197">
    <property type="entry name" value="Clavaminate synthase-like"/>
    <property type="match status" value="1"/>
</dbReference>
<evidence type="ECO:0000256" key="4">
    <source>
        <dbReference type="ARBA" id="ARBA00023004"/>
    </source>
</evidence>
<dbReference type="InterPro" id="IPR005123">
    <property type="entry name" value="Oxoglu/Fe-dep_dioxygenase_dom"/>
</dbReference>
<dbReference type="GO" id="GO:0046872">
    <property type="term" value="F:metal ion binding"/>
    <property type="evidence" value="ECO:0007669"/>
    <property type="project" value="UniProtKB-KW"/>
</dbReference>
<keyword evidence="8" id="KW-1185">Reference proteome</keyword>
<organism evidence="7 8">
    <name type="scientific">Colletotrichum chrysophilum</name>
    <dbReference type="NCBI Taxonomy" id="1836956"/>
    <lineage>
        <taxon>Eukaryota</taxon>
        <taxon>Fungi</taxon>
        <taxon>Dikarya</taxon>
        <taxon>Ascomycota</taxon>
        <taxon>Pezizomycotina</taxon>
        <taxon>Sordariomycetes</taxon>
        <taxon>Hypocreomycetidae</taxon>
        <taxon>Glomerellales</taxon>
        <taxon>Glomerellaceae</taxon>
        <taxon>Colletotrichum</taxon>
        <taxon>Colletotrichum gloeosporioides species complex</taxon>
    </lineage>
</organism>
<dbReference type="PRINTS" id="PR00682">
    <property type="entry name" value="IPNSYNTHASE"/>
</dbReference>
<dbReference type="Proteomes" id="UP001243330">
    <property type="component" value="Unassembled WGS sequence"/>
</dbReference>
<evidence type="ECO:0000313" key="7">
    <source>
        <dbReference type="EMBL" id="KAK1850616.1"/>
    </source>
</evidence>
<dbReference type="PROSITE" id="PS51471">
    <property type="entry name" value="FE2OG_OXY"/>
    <property type="match status" value="1"/>
</dbReference>
<dbReference type="AlphaFoldDB" id="A0AAD9ALY4"/>
<reference evidence="7" key="1">
    <citation type="submission" date="2023-01" db="EMBL/GenBank/DDBJ databases">
        <title>Colletotrichum chrysophilum M932 genome sequence.</title>
        <authorList>
            <person name="Baroncelli R."/>
        </authorList>
    </citation>
    <scope>NUCLEOTIDE SEQUENCE</scope>
    <source>
        <strain evidence="7">M932</strain>
    </source>
</reference>
<evidence type="ECO:0000256" key="5">
    <source>
        <dbReference type="RuleBase" id="RU003682"/>
    </source>
</evidence>
<dbReference type="InterPro" id="IPR044861">
    <property type="entry name" value="IPNS-like_FE2OG_OXY"/>
</dbReference>
<name>A0AAD9ALY4_9PEZI</name>
<dbReference type="Pfam" id="PF03171">
    <property type="entry name" value="2OG-FeII_Oxy"/>
    <property type="match status" value="1"/>
</dbReference>
<comment type="similarity">
    <text evidence="1 5">Belongs to the iron/ascorbate-dependent oxidoreductase family.</text>
</comment>
<sequence length="380" mass="43340">MSTTVTETAPESYKLELMSAYGPVYRDVLRTPPRDCSPSEVPVIDLSHIRGAEADRKALAATIRDAAENTGFFYIKNHGIPKSTIDAAFKQAQAFFSQPNEKKALVAQKKSKFFNGWTEKRAAQISPTETKDHREGFSFRYDPAHDPEPKDPQAVPEAVQPWMKHEDFVWEGTSHLPGFKEDMVTYWRECLTLARSMIRIFALALDVPESYFDDVITYPGSDSVCNYYPKNTEPQDATIDVGLGAHTDLQCFTLLWQDSVGGLQVLTKNGQWIKVPPVPDTFVINIGDFLQRLSNDRFKSTVHRVFNYAPTDRYSMPFFFGFNHNEQCAVLPTCADEKNPPKYEPISCGEVWCRLRFERTFEFSRRKNQLEGKTENVAPY</sequence>